<dbReference type="AlphaFoldDB" id="A0A2P7ZAR5"/>
<reference evidence="3 4" key="1">
    <citation type="submission" date="2017-05" db="EMBL/GenBank/DDBJ databases">
        <title>Draft genome sequence of Elsinoe australis.</title>
        <authorList>
            <person name="Cheng Q."/>
        </authorList>
    </citation>
    <scope>NUCLEOTIDE SEQUENCE [LARGE SCALE GENOMIC DNA]</scope>
    <source>
        <strain evidence="3 4">NL1</strain>
    </source>
</reference>
<dbReference type="PANTHER" id="PTHR43092:SF2">
    <property type="entry name" value="HERCYNYLCYSTEINE SULFOXIDE LYASE"/>
    <property type="match status" value="1"/>
</dbReference>
<accession>A0A2P7ZAR5</accession>
<dbReference type="InterPro" id="IPR000192">
    <property type="entry name" value="Aminotrans_V_dom"/>
</dbReference>
<evidence type="ECO:0000313" key="4">
    <source>
        <dbReference type="Proteomes" id="UP000243723"/>
    </source>
</evidence>
<sequence>MASSQLGRTLRQRDFSFDSQYVPLNHGSYGAFPKIVRDRQRELQDLTEGRSDHFIRYSIPQLLRESRDAVAPLLGVSTEEVVFVPNATTAVNTVLRNLDYRAGDIIVYFSTAYGACEKTIQHVCETTAAESYRITLSYPFEDVDLIDLFRKTITQLSSGGKRVRLAMFDTVVSFPGVRLPWEGLVGASKDLSVLSLIDGAHGIGHIDLTHLGRVGPDFFTSNAHKWLYVPRGSAVFHVPRRNWHLIKTSLPTSRGFTPKEQRGKELADPFGNLFYSVATTDTTPYLCAPSALEYRSTVLGGEENIRRHCFDLAKQGGRRMAEIFGTDILDNRSGSLSQCCFTMMRLPLNFSQGRVSNVEESKEGASKRLMSEDGPDLVKWIMETLMREHDTWIPGKFFQGAAWMRVSAQTYLEPADFEWAAEVLQKLCQRIMSEDVSRWDNRLTT</sequence>
<keyword evidence="1" id="KW-0663">Pyridoxal phosphate</keyword>
<evidence type="ECO:0000256" key="1">
    <source>
        <dbReference type="ARBA" id="ARBA00022898"/>
    </source>
</evidence>
<comment type="caution">
    <text evidence="3">The sequence shown here is derived from an EMBL/GenBank/DDBJ whole genome shotgun (WGS) entry which is preliminary data.</text>
</comment>
<dbReference type="Gene3D" id="3.40.640.10">
    <property type="entry name" value="Type I PLP-dependent aspartate aminotransferase-like (Major domain)"/>
    <property type="match status" value="1"/>
</dbReference>
<keyword evidence="4" id="KW-1185">Reference proteome</keyword>
<dbReference type="OrthoDB" id="5978656at2759"/>
<name>A0A2P7ZAR5_9PEZI</name>
<gene>
    <name evidence="3" type="ORF">B9Z65_2456</name>
</gene>
<protein>
    <recommendedName>
        <fullName evidence="2">Aminotransferase class V domain-containing protein</fullName>
    </recommendedName>
</protein>
<proteinExistence type="predicted"/>
<dbReference type="SUPFAM" id="SSF53383">
    <property type="entry name" value="PLP-dependent transferases"/>
    <property type="match status" value="1"/>
</dbReference>
<dbReference type="STRING" id="40998.A0A2P7ZAR5"/>
<evidence type="ECO:0000313" key="3">
    <source>
        <dbReference type="EMBL" id="PSK45316.1"/>
    </source>
</evidence>
<dbReference type="InterPro" id="IPR015424">
    <property type="entry name" value="PyrdxlP-dep_Trfase"/>
</dbReference>
<organism evidence="3 4">
    <name type="scientific">Elsinoe australis</name>
    <dbReference type="NCBI Taxonomy" id="40998"/>
    <lineage>
        <taxon>Eukaryota</taxon>
        <taxon>Fungi</taxon>
        <taxon>Dikarya</taxon>
        <taxon>Ascomycota</taxon>
        <taxon>Pezizomycotina</taxon>
        <taxon>Dothideomycetes</taxon>
        <taxon>Dothideomycetidae</taxon>
        <taxon>Myriangiales</taxon>
        <taxon>Elsinoaceae</taxon>
        <taxon>Elsinoe</taxon>
    </lineage>
</organism>
<feature type="domain" description="Aminotransferase class V" evidence="2">
    <location>
        <begin position="50"/>
        <end position="240"/>
    </location>
</feature>
<evidence type="ECO:0000259" key="2">
    <source>
        <dbReference type="Pfam" id="PF00266"/>
    </source>
</evidence>
<dbReference type="InterPro" id="IPR015421">
    <property type="entry name" value="PyrdxlP-dep_Trfase_major"/>
</dbReference>
<dbReference type="Pfam" id="PF00266">
    <property type="entry name" value="Aminotran_5"/>
    <property type="match status" value="1"/>
</dbReference>
<dbReference type="PANTHER" id="PTHR43092">
    <property type="entry name" value="L-CYSTEINE DESULFHYDRASE"/>
    <property type="match status" value="1"/>
</dbReference>
<dbReference type="EMBL" id="NHZQ01000251">
    <property type="protein sequence ID" value="PSK45316.1"/>
    <property type="molecule type" value="Genomic_DNA"/>
</dbReference>
<dbReference type="Proteomes" id="UP000243723">
    <property type="component" value="Unassembled WGS sequence"/>
</dbReference>